<dbReference type="GO" id="GO:1990841">
    <property type="term" value="F:promoter-specific chromatin binding"/>
    <property type="evidence" value="ECO:0007669"/>
    <property type="project" value="TreeGrafter"/>
</dbReference>
<proteinExistence type="predicted"/>
<feature type="repeat" description="WD" evidence="3">
    <location>
        <begin position="211"/>
        <end position="240"/>
    </location>
</feature>
<dbReference type="OrthoDB" id="1932312at2759"/>
<dbReference type="AlphaFoldDB" id="R7U7F7"/>
<gene>
    <name evidence="4" type="ORF">CAPTEDRAFT_165912</name>
</gene>
<dbReference type="Gene3D" id="2.130.10.10">
    <property type="entry name" value="YVTN repeat-like/Quinoprotein amine dehydrogenase"/>
    <property type="match status" value="2"/>
</dbReference>
<reference evidence="4 6" key="2">
    <citation type="journal article" date="2013" name="Nature">
        <title>Insights into bilaterian evolution from three spiralian genomes.</title>
        <authorList>
            <person name="Simakov O."/>
            <person name="Marletaz F."/>
            <person name="Cho S.J."/>
            <person name="Edsinger-Gonzales E."/>
            <person name="Havlak P."/>
            <person name="Hellsten U."/>
            <person name="Kuo D.H."/>
            <person name="Larsson T."/>
            <person name="Lv J."/>
            <person name="Arendt D."/>
            <person name="Savage R."/>
            <person name="Osoegawa K."/>
            <person name="de Jong P."/>
            <person name="Grimwood J."/>
            <person name="Chapman J.A."/>
            <person name="Shapiro H."/>
            <person name="Aerts A."/>
            <person name="Otillar R.P."/>
            <person name="Terry A.Y."/>
            <person name="Boore J.L."/>
            <person name="Grigoriev I.V."/>
            <person name="Lindberg D.R."/>
            <person name="Seaver E.C."/>
            <person name="Weisblat D.A."/>
            <person name="Putnam N.H."/>
            <person name="Rokhsar D.S."/>
        </authorList>
    </citation>
    <scope>NUCLEOTIDE SEQUENCE</scope>
    <source>
        <strain evidence="4 6">I ESC-2004</strain>
    </source>
</reference>
<accession>R7U7F7</accession>
<evidence type="ECO:0000313" key="4">
    <source>
        <dbReference type="EMBL" id="ELU02066.1"/>
    </source>
</evidence>
<dbReference type="GO" id="GO:0005634">
    <property type="term" value="C:nucleus"/>
    <property type="evidence" value="ECO:0007669"/>
    <property type="project" value="TreeGrafter"/>
</dbReference>
<dbReference type="EnsemblMetazoa" id="CapteT165912">
    <property type="protein sequence ID" value="CapteP165912"/>
    <property type="gene ID" value="CapteG165912"/>
</dbReference>
<dbReference type="SUPFAM" id="SSF50978">
    <property type="entry name" value="WD40 repeat-like"/>
    <property type="match status" value="1"/>
</dbReference>
<dbReference type="PANTHER" id="PTHR22838">
    <property type="entry name" value="WD REPEAT PROTEIN 26-RELATED"/>
    <property type="match status" value="1"/>
</dbReference>
<dbReference type="EMBL" id="AMQN01009021">
    <property type="status" value="NOT_ANNOTATED_CDS"/>
    <property type="molecule type" value="Genomic_DNA"/>
</dbReference>
<dbReference type="Proteomes" id="UP000014760">
    <property type="component" value="Unassembled WGS sequence"/>
</dbReference>
<name>R7U7F7_CAPTE</name>
<dbReference type="EMBL" id="KB304411">
    <property type="protein sequence ID" value="ELU02066.1"/>
    <property type="molecule type" value="Genomic_DNA"/>
</dbReference>
<reference evidence="5" key="3">
    <citation type="submission" date="2015-06" db="UniProtKB">
        <authorList>
            <consortium name="EnsemblMetazoa"/>
        </authorList>
    </citation>
    <scope>IDENTIFICATION</scope>
</reference>
<dbReference type="InterPro" id="IPR001680">
    <property type="entry name" value="WD40_rpt"/>
</dbReference>
<reference evidence="6" key="1">
    <citation type="submission" date="2012-12" db="EMBL/GenBank/DDBJ databases">
        <authorList>
            <person name="Hellsten U."/>
            <person name="Grimwood J."/>
            <person name="Chapman J.A."/>
            <person name="Shapiro H."/>
            <person name="Aerts A."/>
            <person name="Otillar R.P."/>
            <person name="Terry A.Y."/>
            <person name="Boore J.L."/>
            <person name="Simakov O."/>
            <person name="Marletaz F."/>
            <person name="Cho S.-J."/>
            <person name="Edsinger-Gonzales E."/>
            <person name="Havlak P."/>
            <person name="Kuo D.-H."/>
            <person name="Larsson T."/>
            <person name="Lv J."/>
            <person name="Arendt D."/>
            <person name="Savage R."/>
            <person name="Osoegawa K."/>
            <person name="de Jong P."/>
            <person name="Lindberg D.R."/>
            <person name="Seaver E.C."/>
            <person name="Weisblat D.A."/>
            <person name="Putnam N.H."/>
            <person name="Grigoriev I.V."/>
            <person name="Rokhsar D.S."/>
        </authorList>
    </citation>
    <scope>NUCLEOTIDE SEQUENCE</scope>
    <source>
        <strain evidence="6">I ESC-2004</strain>
    </source>
</reference>
<dbReference type="InterPro" id="IPR051350">
    <property type="entry name" value="WD_repeat-ST_regulator"/>
</dbReference>
<dbReference type="HOGENOM" id="CLU_026276_2_0_1"/>
<dbReference type="PANTHER" id="PTHR22838:SF4">
    <property type="entry name" value="WD REPEAT-CONTAINING PROTEIN 13"/>
    <property type="match status" value="1"/>
</dbReference>
<dbReference type="STRING" id="283909.R7U7F7"/>
<organism evidence="4">
    <name type="scientific">Capitella teleta</name>
    <name type="common">Polychaete worm</name>
    <dbReference type="NCBI Taxonomy" id="283909"/>
    <lineage>
        <taxon>Eukaryota</taxon>
        <taxon>Metazoa</taxon>
        <taxon>Spiralia</taxon>
        <taxon>Lophotrochozoa</taxon>
        <taxon>Annelida</taxon>
        <taxon>Polychaeta</taxon>
        <taxon>Sedentaria</taxon>
        <taxon>Scolecida</taxon>
        <taxon>Capitellidae</taxon>
        <taxon>Capitella</taxon>
    </lineage>
</organism>
<evidence type="ECO:0000256" key="3">
    <source>
        <dbReference type="PROSITE-ProRule" id="PRU00221"/>
    </source>
</evidence>
<evidence type="ECO:0000256" key="2">
    <source>
        <dbReference type="ARBA" id="ARBA00022737"/>
    </source>
</evidence>
<dbReference type="InterPro" id="IPR015943">
    <property type="entry name" value="WD40/YVTN_repeat-like_dom_sf"/>
</dbReference>
<dbReference type="OMA" id="MLKFANN"/>
<feature type="repeat" description="WD" evidence="3">
    <location>
        <begin position="435"/>
        <end position="467"/>
    </location>
</feature>
<keyword evidence="2" id="KW-0677">Repeat</keyword>
<keyword evidence="1 3" id="KW-0853">WD repeat</keyword>
<protein>
    <recommendedName>
        <fullName evidence="7">WD repeat-containing protein 13</fullName>
    </recommendedName>
</protein>
<evidence type="ECO:0008006" key="7">
    <source>
        <dbReference type="Google" id="ProtNLM"/>
    </source>
</evidence>
<dbReference type="Pfam" id="PF00400">
    <property type="entry name" value="WD40"/>
    <property type="match status" value="3"/>
</dbReference>
<dbReference type="SMART" id="SM00320">
    <property type="entry name" value="WD40"/>
    <property type="match status" value="6"/>
</dbReference>
<sequence>MAAAYSQALALDARYNAYRTPNNPQFRTLYIRRRSQLLRESAKKENDPTARKDYIKIRASLLSQRYGAPALSEQSSMRSRTVSIRSMNKSNIASLESLDLVGRSKMERSSSRHLGFDGSAGPVPTSVAEASRAMGGDKSIGENYAFAGMHHIFDQHKAAVTSVKFAHDDKSRLACSSLDSQISICQIVPPPATVICVLDGHKKGVTVDFVWSLSNDSILSTSLDGTTRLWDVASGSCLRLMQDPGGAMVLCCSFQPLNNNIFVTGNADQKVHVHNLSTGKVIKGGSAKVLGRVLCLCFDATGHLLWTGDDHGFIFSFLFDVASGKLTKAKRITVCEGSPVTCMSARMWISREARDPSLLANCGVNALCLFKIATEDGSLQLKRTFPIKQQREAVRSTFCPLMSFRQGACVVTGSEDCSVYFFDIEREQKQCLNKLQGHSAPVLDVCFNYDESMLASCDSQGLVIVWKRELKGV</sequence>
<dbReference type="PROSITE" id="PS50294">
    <property type="entry name" value="WD_REPEATS_REGION"/>
    <property type="match status" value="1"/>
</dbReference>
<dbReference type="InterPro" id="IPR036322">
    <property type="entry name" value="WD40_repeat_dom_sf"/>
</dbReference>
<evidence type="ECO:0000256" key="1">
    <source>
        <dbReference type="ARBA" id="ARBA00022574"/>
    </source>
</evidence>
<dbReference type="PROSITE" id="PS50082">
    <property type="entry name" value="WD_REPEATS_2"/>
    <property type="match status" value="2"/>
</dbReference>
<evidence type="ECO:0000313" key="5">
    <source>
        <dbReference type="EnsemblMetazoa" id="CapteP165912"/>
    </source>
</evidence>
<evidence type="ECO:0000313" key="6">
    <source>
        <dbReference type="Proteomes" id="UP000014760"/>
    </source>
</evidence>
<keyword evidence="6" id="KW-1185">Reference proteome</keyword>